<comment type="function">
    <text evidence="1 7">Clathrin is the major protein of the polyhedral coat of coated pits and vesicles.</text>
</comment>
<feature type="compositionally biased region" description="Polar residues" evidence="8">
    <location>
        <begin position="1"/>
        <end position="10"/>
    </location>
</feature>
<feature type="compositionally biased region" description="Basic and acidic residues" evidence="8">
    <location>
        <begin position="299"/>
        <end position="314"/>
    </location>
</feature>
<feature type="compositionally biased region" description="Polar residues" evidence="8">
    <location>
        <begin position="83"/>
        <end position="107"/>
    </location>
</feature>
<evidence type="ECO:0000313" key="10">
    <source>
        <dbReference type="Proteomes" id="UP000325577"/>
    </source>
</evidence>
<keyword evidence="6 7" id="KW-0968">Cytoplasmic vesicle</keyword>
<dbReference type="Pfam" id="PF01086">
    <property type="entry name" value="Clathrin_lg_ch"/>
    <property type="match status" value="1"/>
</dbReference>
<reference evidence="9 10" key="1">
    <citation type="submission" date="2019-09" db="EMBL/GenBank/DDBJ databases">
        <title>A chromosome-level genome assembly of the Chinese tupelo Nyssa sinensis.</title>
        <authorList>
            <person name="Yang X."/>
            <person name="Kang M."/>
            <person name="Yang Y."/>
            <person name="Xiong H."/>
            <person name="Wang M."/>
            <person name="Zhang Z."/>
            <person name="Wang Z."/>
            <person name="Wu H."/>
            <person name="Ma T."/>
            <person name="Liu J."/>
            <person name="Xi Z."/>
        </authorList>
    </citation>
    <scope>NUCLEOTIDE SEQUENCE [LARGE SCALE GENOMIC DNA]</scope>
    <source>
        <strain evidence="9">J267</strain>
        <tissue evidence="9">Leaf</tissue>
    </source>
</reference>
<dbReference type="PANTHER" id="PTHR10639:SF33">
    <property type="entry name" value="CLATHRIN LIGHT CHAIN 1"/>
    <property type="match status" value="1"/>
</dbReference>
<dbReference type="OrthoDB" id="782264at2759"/>
<dbReference type="GO" id="GO:0030130">
    <property type="term" value="C:clathrin coat of trans-Golgi network vesicle"/>
    <property type="evidence" value="ECO:0007669"/>
    <property type="project" value="InterPro"/>
</dbReference>
<dbReference type="GO" id="GO:0006886">
    <property type="term" value="P:intracellular protein transport"/>
    <property type="evidence" value="ECO:0007669"/>
    <property type="project" value="InterPro"/>
</dbReference>
<keyword evidence="10" id="KW-1185">Reference proteome</keyword>
<evidence type="ECO:0000256" key="6">
    <source>
        <dbReference type="ARBA" id="ARBA00023329"/>
    </source>
</evidence>
<dbReference type="Proteomes" id="UP000325577">
    <property type="component" value="Linkage Group LG4"/>
</dbReference>
<feature type="compositionally biased region" description="Basic and acidic residues" evidence="8">
    <location>
        <begin position="244"/>
        <end position="258"/>
    </location>
</feature>
<keyword evidence="4 7" id="KW-0472">Membrane</keyword>
<feature type="compositionally biased region" description="Low complexity" evidence="8">
    <location>
        <begin position="332"/>
        <end position="354"/>
    </location>
</feature>
<evidence type="ECO:0000256" key="2">
    <source>
        <dbReference type="ARBA" id="ARBA00004180"/>
    </source>
</evidence>
<dbReference type="EMBL" id="CM018047">
    <property type="protein sequence ID" value="KAA8524439.1"/>
    <property type="molecule type" value="Genomic_DNA"/>
</dbReference>
<sequence>MASFDDTYSNDGEDMRPTSHPFDDDGYIGYDPRLPSQRYESYSSFEAPVDDSTVDDAPPPTDFHHQSFPTADEDDTVEHTSHSFDINNDNPHPSETFDFGSSPNPDYSPSPFESSVPESNGNAKPFDIGAETDGLFTSSDGPLLPDPGEMREEGAAFREWRRQNAIYLEEKEKREKEMRIQIINEAEEYKRSFYEKRKLNCETNKVQNREREKLYLANQEKFHKEADKQYWKAIAELIPREVANIEKRRGKKDDEKKPSIMVIQGPKPGKPTDLTRLRQILLKLKQTPPPHMLPPPPPKDGKDTKEGKDAKTGKDATVAVAKEEKDAKNGKDATPTTASPAAAAGDKPASPVAAGDKPASPAPAGDKSSSPVKDAATDGTPDESKSEAAAAAAAATEDEKVTETESVSVA</sequence>
<protein>
    <recommendedName>
        <fullName evidence="7">Clathrin light chain</fullName>
    </recommendedName>
</protein>
<comment type="similarity">
    <text evidence="3 7">Belongs to the clathrin light chain family.</text>
</comment>
<feature type="compositionally biased region" description="Pro residues" evidence="8">
    <location>
        <begin position="287"/>
        <end position="298"/>
    </location>
</feature>
<feature type="compositionally biased region" description="Low complexity" evidence="8">
    <location>
        <begin position="109"/>
        <end position="119"/>
    </location>
</feature>
<evidence type="ECO:0000256" key="1">
    <source>
        <dbReference type="ARBA" id="ARBA00003913"/>
    </source>
</evidence>
<dbReference type="GO" id="GO:0005198">
    <property type="term" value="F:structural molecule activity"/>
    <property type="evidence" value="ECO:0007669"/>
    <property type="project" value="InterPro"/>
</dbReference>
<feature type="region of interest" description="Disordered" evidence="8">
    <location>
        <begin position="244"/>
        <end position="410"/>
    </location>
</feature>
<evidence type="ECO:0000256" key="8">
    <source>
        <dbReference type="SAM" id="MobiDB-lite"/>
    </source>
</evidence>
<comment type="subcellular location">
    <subcellularLocation>
        <location evidence="2 7">Cytoplasmic vesicle membrane</location>
        <topology evidence="2 7">Peripheral membrane protein</topology>
        <orientation evidence="2 7">Cytoplasmic side</orientation>
    </subcellularLocation>
    <subcellularLocation>
        <location evidence="7">Membrane</location>
        <location evidence="7">Coated pit</location>
        <topology evidence="7">Peripheral membrane protein</topology>
        <orientation evidence="7">Cytoplasmic side</orientation>
    </subcellularLocation>
    <text evidence="7">Cytoplasmic face of coated pits and vesicles.</text>
</comment>
<evidence type="ECO:0000256" key="3">
    <source>
        <dbReference type="ARBA" id="ARBA00005263"/>
    </source>
</evidence>
<dbReference type="GO" id="GO:0032050">
    <property type="term" value="F:clathrin heavy chain binding"/>
    <property type="evidence" value="ECO:0007669"/>
    <property type="project" value="TreeGrafter"/>
</dbReference>
<proteinExistence type="inferred from homology"/>
<organism evidence="9 10">
    <name type="scientific">Nyssa sinensis</name>
    <dbReference type="NCBI Taxonomy" id="561372"/>
    <lineage>
        <taxon>Eukaryota</taxon>
        <taxon>Viridiplantae</taxon>
        <taxon>Streptophyta</taxon>
        <taxon>Embryophyta</taxon>
        <taxon>Tracheophyta</taxon>
        <taxon>Spermatophyta</taxon>
        <taxon>Magnoliopsida</taxon>
        <taxon>eudicotyledons</taxon>
        <taxon>Gunneridae</taxon>
        <taxon>Pentapetalae</taxon>
        <taxon>asterids</taxon>
        <taxon>Cornales</taxon>
        <taxon>Nyssaceae</taxon>
        <taxon>Nyssa</taxon>
    </lineage>
</organism>
<evidence type="ECO:0000313" key="9">
    <source>
        <dbReference type="EMBL" id="KAA8524439.1"/>
    </source>
</evidence>
<dbReference type="GO" id="GO:0072583">
    <property type="term" value="P:clathrin-dependent endocytosis"/>
    <property type="evidence" value="ECO:0007669"/>
    <property type="project" value="TreeGrafter"/>
</dbReference>
<evidence type="ECO:0000256" key="5">
    <source>
        <dbReference type="ARBA" id="ARBA00023176"/>
    </source>
</evidence>
<feature type="compositionally biased region" description="Basic and acidic residues" evidence="8">
    <location>
        <begin position="13"/>
        <end position="23"/>
    </location>
</feature>
<feature type="compositionally biased region" description="Basic and acidic residues" evidence="8">
    <location>
        <begin position="321"/>
        <end position="331"/>
    </location>
</feature>
<gene>
    <name evidence="9" type="ORF">F0562_010837</name>
</gene>
<accession>A0A5J5A2A8</accession>
<dbReference type="InterPro" id="IPR000996">
    <property type="entry name" value="Clathrin_L-chain"/>
</dbReference>
<dbReference type="PANTHER" id="PTHR10639">
    <property type="entry name" value="CLATHRIN LIGHT CHAIN"/>
    <property type="match status" value="1"/>
</dbReference>
<feature type="region of interest" description="Disordered" evidence="8">
    <location>
        <begin position="1"/>
        <end position="150"/>
    </location>
</feature>
<dbReference type="AlphaFoldDB" id="A0A5J5A2A8"/>
<dbReference type="GO" id="GO:0030132">
    <property type="term" value="C:clathrin coat of coated pit"/>
    <property type="evidence" value="ECO:0007669"/>
    <property type="project" value="InterPro"/>
</dbReference>
<evidence type="ECO:0000256" key="7">
    <source>
        <dbReference type="RuleBase" id="RU363137"/>
    </source>
</evidence>
<evidence type="ECO:0000256" key="4">
    <source>
        <dbReference type="ARBA" id="ARBA00023136"/>
    </source>
</evidence>
<keyword evidence="5 7" id="KW-0168">Coated pit</keyword>
<name>A0A5J5A2A8_9ASTE</name>